<dbReference type="PANTHER" id="PTHR43133">
    <property type="entry name" value="RNA POLYMERASE ECF-TYPE SIGMA FACTO"/>
    <property type="match status" value="1"/>
</dbReference>
<evidence type="ECO:0000259" key="5">
    <source>
        <dbReference type="Pfam" id="PF04542"/>
    </source>
</evidence>
<evidence type="ECO:0000256" key="3">
    <source>
        <dbReference type="ARBA" id="ARBA00023082"/>
    </source>
</evidence>
<dbReference type="Pfam" id="PF04542">
    <property type="entry name" value="Sigma70_r2"/>
    <property type="match status" value="1"/>
</dbReference>
<dbReference type="Gene3D" id="1.10.1740.10">
    <property type="match status" value="1"/>
</dbReference>
<dbReference type="InterPro" id="IPR036388">
    <property type="entry name" value="WH-like_DNA-bd_sf"/>
</dbReference>
<dbReference type="Proteomes" id="UP001606300">
    <property type="component" value="Unassembled WGS sequence"/>
</dbReference>
<dbReference type="SUPFAM" id="SSF88659">
    <property type="entry name" value="Sigma3 and sigma4 domains of RNA polymerase sigma factors"/>
    <property type="match status" value="1"/>
</dbReference>
<proteinExistence type="inferred from homology"/>
<dbReference type="InterPro" id="IPR013249">
    <property type="entry name" value="RNA_pol_sigma70_r4_t2"/>
</dbReference>
<keyword evidence="3" id="KW-0731">Sigma factor</keyword>
<dbReference type="RefSeq" id="WP_394473051.1">
    <property type="nucleotide sequence ID" value="NZ_JBIGHY010000014.1"/>
</dbReference>
<evidence type="ECO:0000313" key="8">
    <source>
        <dbReference type="Proteomes" id="UP001606300"/>
    </source>
</evidence>
<gene>
    <name evidence="7" type="ORF">ACG02S_24150</name>
</gene>
<feature type="domain" description="RNA polymerase sigma-70 region 2" evidence="5">
    <location>
        <begin position="15"/>
        <end position="80"/>
    </location>
</feature>
<dbReference type="Gene3D" id="1.10.10.10">
    <property type="entry name" value="Winged helix-like DNA-binding domain superfamily/Winged helix DNA-binding domain"/>
    <property type="match status" value="1"/>
</dbReference>
<dbReference type="SUPFAM" id="SSF88946">
    <property type="entry name" value="Sigma2 domain of RNA polymerase sigma factors"/>
    <property type="match status" value="1"/>
</dbReference>
<organism evidence="7 8">
    <name type="scientific">Pelomonas dachongensis</name>
    <dbReference type="NCBI Taxonomy" id="3299029"/>
    <lineage>
        <taxon>Bacteria</taxon>
        <taxon>Pseudomonadati</taxon>
        <taxon>Pseudomonadota</taxon>
        <taxon>Betaproteobacteria</taxon>
        <taxon>Burkholderiales</taxon>
        <taxon>Sphaerotilaceae</taxon>
        <taxon>Roseateles</taxon>
    </lineage>
</organism>
<keyword evidence="4" id="KW-0804">Transcription</keyword>
<dbReference type="NCBIfam" id="TIGR02937">
    <property type="entry name" value="sigma70-ECF"/>
    <property type="match status" value="1"/>
</dbReference>
<dbReference type="PANTHER" id="PTHR43133:SF63">
    <property type="entry name" value="RNA POLYMERASE SIGMA FACTOR FECI-RELATED"/>
    <property type="match status" value="1"/>
</dbReference>
<evidence type="ECO:0000256" key="4">
    <source>
        <dbReference type="ARBA" id="ARBA00023163"/>
    </source>
</evidence>
<evidence type="ECO:0000256" key="2">
    <source>
        <dbReference type="ARBA" id="ARBA00023015"/>
    </source>
</evidence>
<dbReference type="EMBL" id="JBIGHY010000014">
    <property type="protein sequence ID" value="MFG6416993.1"/>
    <property type="molecule type" value="Genomic_DNA"/>
</dbReference>
<reference evidence="7 8" key="1">
    <citation type="submission" date="2024-09" db="EMBL/GenBank/DDBJ databases">
        <title>Novel species of the genus Pelomonas and Roseateles isolated from streams.</title>
        <authorList>
            <person name="Lu H."/>
        </authorList>
    </citation>
    <scope>NUCLEOTIDE SEQUENCE [LARGE SCALE GENOMIC DNA]</scope>
    <source>
        <strain evidence="7 8">DC23W</strain>
    </source>
</reference>
<dbReference type="InterPro" id="IPR039425">
    <property type="entry name" value="RNA_pol_sigma-70-like"/>
</dbReference>
<feature type="domain" description="RNA polymerase sigma factor 70 region 4 type 2" evidence="6">
    <location>
        <begin position="112"/>
        <end position="163"/>
    </location>
</feature>
<dbReference type="Pfam" id="PF08281">
    <property type="entry name" value="Sigma70_r4_2"/>
    <property type="match status" value="1"/>
</dbReference>
<dbReference type="InterPro" id="IPR013324">
    <property type="entry name" value="RNA_pol_sigma_r3/r4-like"/>
</dbReference>
<dbReference type="InterPro" id="IPR013325">
    <property type="entry name" value="RNA_pol_sigma_r2"/>
</dbReference>
<keyword evidence="2" id="KW-0805">Transcription regulation</keyword>
<evidence type="ECO:0000259" key="6">
    <source>
        <dbReference type="Pfam" id="PF08281"/>
    </source>
</evidence>
<dbReference type="InterPro" id="IPR007627">
    <property type="entry name" value="RNA_pol_sigma70_r2"/>
</dbReference>
<keyword evidence="8" id="KW-1185">Reference proteome</keyword>
<protein>
    <submittedName>
        <fullName evidence="7">Sigma-70 family RNA polymerase sigma factor</fullName>
    </submittedName>
</protein>
<comment type="similarity">
    <text evidence="1">Belongs to the sigma-70 factor family. ECF subfamily.</text>
</comment>
<dbReference type="InterPro" id="IPR014284">
    <property type="entry name" value="RNA_pol_sigma-70_dom"/>
</dbReference>
<sequence>MSASTPLAPPSIATLYGDHHAWLQAWLRRRLGNAADAAELAQDAFVRLLRRPVSFDSAPQARVYLRTMGQGLCVDLWRRREIEQAWLDTLAAQPQSLAASAEDHAAVLQALQDIDRLLQDLSARAAQAFVLAQACGMTDQEVADALGVSSRMVRKYVAQAMLLCLQLDMA</sequence>
<name>A0ABW7EWK8_9BURK</name>
<comment type="caution">
    <text evidence="7">The sequence shown here is derived from an EMBL/GenBank/DDBJ whole genome shotgun (WGS) entry which is preliminary data.</text>
</comment>
<evidence type="ECO:0000256" key="1">
    <source>
        <dbReference type="ARBA" id="ARBA00010641"/>
    </source>
</evidence>
<evidence type="ECO:0000313" key="7">
    <source>
        <dbReference type="EMBL" id="MFG6416993.1"/>
    </source>
</evidence>
<accession>A0ABW7EWK8</accession>